<proteinExistence type="predicted"/>
<feature type="chain" id="PRO_5021818868" description="Arylsulfotransferase N-terminal domain-containing protein" evidence="1">
    <location>
        <begin position="20"/>
        <end position="485"/>
    </location>
</feature>
<protein>
    <recommendedName>
        <fullName evidence="4">Arylsulfotransferase N-terminal domain-containing protein</fullName>
    </recommendedName>
</protein>
<evidence type="ECO:0000313" key="2">
    <source>
        <dbReference type="EMBL" id="QDO95178.1"/>
    </source>
</evidence>
<dbReference type="OrthoDB" id="304912at2"/>
<dbReference type="GO" id="GO:0004062">
    <property type="term" value="F:aryl sulfotransferase activity"/>
    <property type="evidence" value="ECO:0007669"/>
    <property type="project" value="InterPro"/>
</dbReference>
<evidence type="ECO:0000256" key="1">
    <source>
        <dbReference type="SAM" id="SignalP"/>
    </source>
</evidence>
<sequence>MRKILCVCLLSIMSSCSQISNKFAPQIGVIEINSVKDNALKIKIDVETTEGADAYIQYWNYTNVTQTDSVISYSPISRNSNLHHLMLVDVNLNTDYKYNVVVQKKSLERRSKTYNFTTTRNIQWVPYYRNKDSLSHVKFDGYLHFHSRQIPGYLFLTNGEGKLASYYKNEDNFKVSKWTNKETLLGILSNDTLHFTNGKKIIEYDKFGNTILEIETGKDNIQQSFHHEVDLDENGDIMTLVYNKKIMDLSSVGGTKTDTIKGDGILVLNHKKEVVWEWSVFDVMNPLDDETILNSKKDWLHANALFKDKHGDYYVSFRNISQVWKINGKTGDLIWKLGGIDSDFKMPEEAVFSGQHNIRINNDNELVLLDNGNLRFKPGYKQASNRIKMLDINAKSQSRLLTLSLDTLNMEVKTKDIVLFPKKYFTHSQGSAEYINDSLVVFCSTNTNRIVFTNKSGKELGNMPLEYSTYRVQYIKELYDTSYAN</sequence>
<dbReference type="PANTHER" id="PTHR35340:SF5">
    <property type="entry name" value="ASST-DOMAIN-CONTAINING PROTEIN"/>
    <property type="match status" value="1"/>
</dbReference>
<organism evidence="2 3">
    <name type="scientific">Formosa sediminum</name>
    <dbReference type="NCBI Taxonomy" id="2594004"/>
    <lineage>
        <taxon>Bacteria</taxon>
        <taxon>Pseudomonadati</taxon>
        <taxon>Bacteroidota</taxon>
        <taxon>Flavobacteriia</taxon>
        <taxon>Flavobacteriales</taxon>
        <taxon>Flavobacteriaceae</taxon>
        <taxon>Formosa</taxon>
    </lineage>
</organism>
<dbReference type="Proteomes" id="UP000319209">
    <property type="component" value="Chromosome"/>
</dbReference>
<dbReference type="PANTHER" id="PTHR35340">
    <property type="entry name" value="PQQ ENZYME REPEAT PROTEIN-RELATED"/>
    <property type="match status" value="1"/>
</dbReference>
<dbReference type="AlphaFoldDB" id="A0A516GUI5"/>
<evidence type="ECO:0000313" key="3">
    <source>
        <dbReference type="Proteomes" id="UP000319209"/>
    </source>
</evidence>
<dbReference type="InterPro" id="IPR010262">
    <property type="entry name" value="Arylsulfotransferase_bact"/>
</dbReference>
<keyword evidence="3" id="KW-1185">Reference proteome</keyword>
<dbReference type="KEGG" id="fop:FNB79_14750"/>
<evidence type="ECO:0008006" key="4">
    <source>
        <dbReference type="Google" id="ProtNLM"/>
    </source>
</evidence>
<feature type="signal peptide" evidence="1">
    <location>
        <begin position="1"/>
        <end position="19"/>
    </location>
</feature>
<gene>
    <name evidence="2" type="ORF">FNB79_14750</name>
</gene>
<name>A0A516GUI5_9FLAO</name>
<dbReference type="InterPro" id="IPR053143">
    <property type="entry name" value="Arylsulfate_ST"/>
</dbReference>
<keyword evidence="1" id="KW-0732">Signal</keyword>
<dbReference type="PROSITE" id="PS51257">
    <property type="entry name" value="PROKAR_LIPOPROTEIN"/>
    <property type="match status" value="1"/>
</dbReference>
<dbReference type="EMBL" id="CP041637">
    <property type="protein sequence ID" value="QDO95178.1"/>
    <property type="molecule type" value="Genomic_DNA"/>
</dbReference>
<dbReference type="Pfam" id="PF05935">
    <property type="entry name" value="Arylsulfotrans"/>
    <property type="match status" value="1"/>
</dbReference>
<reference evidence="2 3" key="1">
    <citation type="submission" date="2019-07" db="EMBL/GenBank/DDBJ databases">
        <title>Genome sequencing for Formosa sp. PS13.</title>
        <authorList>
            <person name="Park S.-J."/>
        </authorList>
    </citation>
    <scope>NUCLEOTIDE SEQUENCE [LARGE SCALE GENOMIC DNA]</scope>
    <source>
        <strain evidence="2 3">PS13</strain>
    </source>
</reference>
<dbReference type="SUPFAM" id="SSF101898">
    <property type="entry name" value="NHL repeat"/>
    <property type="match status" value="1"/>
</dbReference>
<accession>A0A516GUI5</accession>